<comment type="caution">
    <text evidence="2">The sequence shown here is derived from an EMBL/GenBank/DDBJ whole genome shotgun (WGS) entry which is preliminary data.</text>
</comment>
<dbReference type="EMBL" id="LCNV01000013">
    <property type="protein sequence ID" value="KKU64070.1"/>
    <property type="molecule type" value="Genomic_DNA"/>
</dbReference>
<accession>A0A0G1V272</accession>
<dbReference type="SUPFAM" id="SSF53335">
    <property type="entry name" value="S-adenosyl-L-methionine-dependent methyltransferases"/>
    <property type="match status" value="1"/>
</dbReference>
<dbReference type="PANTHER" id="PTHR12526">
    <property type="entry name" value="GLYCOSYLTRANSFERASE"/>
    <property type="match status" value="1"/>
</dbReference>
<dbReference type="InterPro" id="IPR029063">
    <property type="entry name" value="SAM-dependent_MTases_sf"/>
</dbReference>
<dbReference type="Gene3D" id="3.40.50.150">
    <property type="entry name" value="Vaccinia Virus protein VP39"/>
    <property type="match status" value="1"/>
</dbReference>
<keyword evidence="2" id="KW-0808">Transferase</keyword>
<proteinExistence type="predicted"/>
<name>A0A0G1V272_9BACT</name>
<organism evidence="2 3">
    <name type="scientific">Candidatus Amesbacteria bacterium GW2011_GWA1_47_16</name>
    <dbReference type="NCBI Taxonomy" id="1618353"/>
    <lineage>
        <taxon>Bacteria</taxon>
        <taxon>Candidatus Amesiibacteriota</taxon>
    </lineage>
</organism>
<dbReference type="CDD" id="cd03801">
    <property type="entry name" value="GT4_PimA-like"/>
    <property type="match status" value="1"/>
</dbReference>
<dbReference type="Gene3D" id="3.40.50.2000">
    <property type="entry name" value="Glycogen Phosphorylase B"/>
    <property type="match status" value="2"/>
</dbReference>
<dbReference type="AlphaFoldDB" id="A0A0G1V272"/>
<gene>
    <name evidence="2" type="ORF">UX87_C0013G0022</name>
</gene>
<protein>
    <submittedName>
        <fullName evidence="2">Glycosyl transferase group 1</fullName>
    </submittedName>
</protein>
<evidence type="ECO:0000259" key="1">
    <source>
        <dbReference type="Pfam" id="PF00534"/>
    </source>
</evidence>
<dbReference type="GO" id="GO:0016757">
    <property type="term" value="F:glycosyltransferase activity"/>
    <property type="evidence" value="ECO:0007669"/>
    <property type="project" value="InterPro"/>
</dbReference>
<reference evidence="2 3" key="1">
    <citation type="journal article" date="2015" name="Nature">
        <title>rRNA introns, odd ribosomes, and small enigmatic genomes across a large radiation of phyla.</title>
        <authorList>
            <person name="Brown C.T."/>
            <person name="Hug L.A."/>
            <person name="Thomas B.C."/>
            <person name="Sharon I."/>
            <person name="Castelle C.J."/>
            <person name="Singh A."/>
            <person name="Wilkins M.J."/>
            <person name="Williams K.H."/>
            <person name="Banfield J.F."/>
        </authorList>
    </citation>
    <scope>NUCLEOTIDE SEQUENCE [LARGE SCALE GENOMIC DNA]</scope>
</reference>
<dbReference type="Pfam" id="PF00534">
    <property type="entry name" value="Glycos_transf_1"/>
    <property type="match status" value="1"/>
</dbReference>
<feature type="domain" description="Glycosyl transferase family 1" evidence="1">
    <location>
        <begin position="355"/>
        <end position="506"/>
    </location>
</feature>
<dbReference type="InterPro" id="IPR001296">
    <property type="entry name" value="Glyco_trans_1"/>
</dbReference>
<sequence>MPTRLNLGCGLDYRPGWVNIDARNDVGADIVADIAHPPLPFTTESVSEVLAQDIIEHITLEEQGILFTEIFRILKPQSIFQVRLPDIDDIITRFSHDPETRNLFLYGDTSQSGAWGSHKSGHTVLTFTSLAVSKGFRLISCKKIDTNFLFTFKKTNTSRFSRIAFINQTTAMGGAESFNQGLLTWLNSQGIRIDAWTNFHRFHNNLIEAGIPSRQIPLLVDIIGDWKGLLKGLLLLPVLSLYYMFILYKLSPGTVILMTGFIEKILVTPLAKILGFPIVWIEFAPLQAVFSKFLGLPKLLYCLVSGLPDRVVVPTHFSASALIPDSGIPSARLKIVPCAVTVPSGVSDKPVPGSVVCVSRLEPGKGQDVLLRAWPTVLRRHPWARLSIIGEGDNLYPLQSIAKELNIYSSVSFLGWVQDVYKYISQAQVVVFPSNFSLEGFGMVTAEAMALGRPVVAFAAGPTPELIDDKTGILIKNGDTKALSEAINLLLTNPDLALKLGVAARRKFESNFSFSVIGPRYQEVLNESYSRYVARKMMSQRNNG</sequence>
<dbReference type="Proteomes" id="UP000034364">
    <property type="component" value="Unassembled WGS sequence"/>
</dbReference>
<evidence type="ECO:0000313" key="2">
    <source>
        <dbReference type="EMBL" id="KKU64070.1"/>
    </source>
</evidence>
<evidence type="ECO:0000313" key="3">
    <source>
        <dbReference type="Proteomes" id="UP000034364"/>
    </source>
</evidence>
<dbReference type="SUPFAM" id="SSF53756">
    <property type="entry name" value="UDP-Glycosyltransferase/glycogen phosphorylase"/>
    <property type="match status" value="1"/>
</dbReference>